<evidence type="ECO:0008006" key="3">
    <source>
        <dbReference type="Google" id="ProtNLM"/>
    </source>
</evidence>
<sequence>MIDDLVYDYENTDKSNKLQKVTDSSTTLGFNDGNKTGNDYAYDVNGNLTKDLNKGVTGITTLL</sequence>
<dbReference type="EMBL" id="SRPE01000016">
    <property type="protein sequence ID" value="TGN21916.1"/>
    <property type="molecule type" value="Genomic_DNA"/>
</dbReference>
<proteinExistence type="predicted"/>
<accession>A0A4Z1AXJ1</accession>
<reference evidence="1 2" key="1">
    <citation type="submission" date="2019-03" db="EMBL/GenBank/DDBJ databases">
        <title>Empedobacter tilapiae sp. nov., isolated from an intestine of Nile tilapia Oreochromis niloticus.</title>
        <authorList>
            <person name="Kim Y.-O."/>
            <person name="Yoon J.-H."/>
        </authorList>
    </citation>
    <scope>NUCLEOTIDE SEQUENCE [LARGE SCALE GENOMIC DNA]</scope>
    <source>
        <strain evidence="1 2">MRS2</strain>
    </source>
</reference>
<evidence type="ECO:0000313" key="2">
    <source>
        <dbReference type="Proteomes" id="UP000297998"/>
    </source>
</evidence>
<dbReference type="AlphaFoldDB" id="A0A4Z1AXJ1"/>
<evidence type="ECO:0000313" key="1">
    <source>
        <dbReference type="EMBL" id="TGN21916.1"/>
    </source>
</evidence>
<gene>
    <name evidence="1" type="ORF">E4J94_16605</name>
</gene>
<dbReference type="Proteomes" id="UP000297998">
    <property type="component" value="Unassembled WGS sequence"/>
</dbReference>
<organism evidence="1 2">
    <name type="scientific">Empedobacter tilapiae</name>
    <dbReference type="NCBI Taxonomy" id="2491114"/>
    <lineage>
        <taxon>Bacteria</taxon>
        <taxon>Pseudomonadati</taxon>
        <taxon>Bacteroidota</taxon>
        <taxon>Flavobacteriia</taxon>
        <taxon>Flavobacteriales</taxon>
        <taxon>Weeksellaceae</taxon>
        <taxon>Empedobacter</taxon>
    </lineage>
</organism>
<protein>
    <recommendedName>
        <fullName evidence="3">RHS repeat-associated core domain-containing protein</fullName>
    </recommendedName>
</protein>
<comment type="caution">
    <text evidence="1">The sequence shown here is derived from an EMBL/GenBank/DDBJ whole genome shotgun (WGS) entry which is preliminary data.</text>
</comment>
<name>A0A4Z1AXJ1_9FLAO</name>
<dbReference type="OrthoDB" id="2972467at2"/>
<dbReference type="RefSeq" id="WP_135836905.1">
    <property type="nucleotide sequence ID" value="NZ_SRPE01000016.1"/>
</dbReference>
<keyword evidence="2" id="KW-1185">Reference proteome</keyword>